<keyword evidence="1" id="KW-0812">Transmembrane</keyword>
<evidence type="ECO:0000313" key="2">
    <source>
        <dbReference type="EMBL" id="CAB9515877.1"/>
    </source>
</evidence>
<comment type="caution">
    <text evidence="2">The sequence shown here is derived from an EMBL/GenBank/DDBJ whole genome shotgun (WGS) entry which is preliminary data.</text>
</comment>
<keyword evidence="3" id="KW-1185">Reference proteome</keyword>
<sequence length="545" mass="61081">MSSSATITNTWEICCPLALCCCCALLPLAPVLIPLCACGMILLLLLWPLSFILFAVAIFLITLVRFPVNLYCLAKIVLSNVSLEWDFKILALFMLPIANVAFSVWLFFSTLLMIFTTTDGLLGFDFNGAMARYNRKQADFTDLQQPMGVPLNWEGETYGIVRWRINLLGSMVLLAVSLPACLIGSMWITIVKIVPGYLSRWAVCFESLSRLGPRDPFLCCQVVYYVGATIIVAPIAVLVQSGSAILKGTLIAFRVPPVLVQHGFVAGLYEPLVLLHEIDTWDIFGLERSISAIPCLPETNPYKNVDNPQRTTARTITGGERRMATNAYWDRFAKQCIQTTFDLLEKGWITIEQVECMDPSIFQAIPAIAVLTVLVDTVHDPEAKKPKDISWKIDGTLCKQSQRPPLDNVAALLFPKVIEVKRLLCKKNVAKESNVESIVALICSNTKDPTEVQKASLRNHPTNENSKHEDTNNLVRARLTELTLMILQVKPFRDRMTTIFAHEYLAAAADEESAHPDAKYICQDVERQDQDSTEREATRGWFAWW</sequence>
<evidence type="ECO:0000256" key="1">
    <source>
        <dbReference type="SAM" id="Phobius"/>
    </source>
</evidence>
<evidence type="ECO:0000313" key="3">
    <source>
        <dbReference type="Proteomes" id="UP001153069"/>
    </source>
</evidence>
<accession>A0A9N8HKB6</accession>
<gene>
    <name evidence="2" type="ORF">SEMRO_744_G196190.1</name>
</gene>
<feature type="transmembrane region" description="Helical" evidence="1">
    <location>
        <begin position="89"/>
        <end position="115"/>
    </location>
</feature>
<organism evidence="2 3">
    <name type="scientific">Seminavis robusta</name>
    <dbReference type="NCBI Taxonomy" id="568900"/>
    <lineage>
        <taxon>Eukaryota</taxon>
        <taxon>Sar</taxon>
        <taxon>Stramenopiles</taxon>
        <taxon>Ochrophyta</taxon>
        <taxon>Bacillariophyta</taxon>
        <taxon>Bacillariophyceae</taxon>
        <taxon>Bacillariophycidae</taxon>
        <taxon>Naviculales</taxon>
        <taxon>Naviculaceae</taxon>
        <taxon>Seminavis</taxon>
    </lineage>
</organism>
<dbReference type="Proteomes" id="UP001153069">
    <property type="component" value="Unassembled WGS sequence"/>
</dbReference>
<protein>
    <submittedName>
        <fullName evidence="2">Uncharacterized protein</fullName>
    </submittedName>
</protein>
<reference evidence="2" key="1">
    <citation type="submission" date="2020-06" db="EMBL/GenBank/DDBJ databases">
        <authorList>
            <consortium name="Plant Systems Biology data submission"/>
        </authorList>
    </citation>
    <scope>NUCLEOTIDE SEQUENCE</scope>
    <source>
        <strain evidence="2">D6</strain>
    </source>
</reference>
<dbReference type="EMBL" id="CAICTM010000743">
    <property type="protein sequence ID" value="CAB9515877.1"/>
    <property type="molecule type" value="Genomic_DNA"/>
</dbReference>
<keyword evidence="1" id="KW-0472">Membrane</keyword>
<feature type="transmembrane region" description="Helical" evidence="1">
    <location>
        <begin position="217"/>
        <end position="239"/>
    </location>
</feature>
<name>A0A9N8HKB6_9STRA</name>
<proteinExistence type="predicted"/>
<dbReference type="AlphaFoldDB" id="A0A9N8HKB6"/>
<feature type="transmembrane region" description="Helical" evidence="1">
    <location>
        <begin position="167"/>
        <end position="190"/>
    </location>
</feature>
<feature type="transmembrane region" description="Helical" evidence="1">
    <location>
        <begin position="44"/>
        <end position="68"/>
    </location>
</feature>
<keyword evidence="1" id="KW-1133">Transmembrane helix</keyword>